<evidence type="ECO:0000256" key="4">
    <source>
        <dbReference type="ARBA" id="ARBA00022857"/>
    </source>
</evidence>
<dbReference type="EC" id="1.6.99.1" evidence="7"/>
<dbReference type="InterPro" id="IPR013785">
    <property type="entry name" value="Aldolase_TIM"/>
</dbReference>
<accession>A0A5M8QCA5</accession>
<comment type="caution">
    <text evidence="7">The sequence shown here is derived from an EMBL/GenBank/DDBJ whole genome shotgun (WGS) entry which is preliminary data.</text>
</comment>
<evidence type="ECO:0000256" key="1">
    <source>
        <dbReference type="ARBA" id="ARBA00001917"/>
    </source>
</evidence>
<evidence type="ECO:0000313" key="7">
    <source>
        <dbReference type="EMBL" id="KAA6432788.1"/>
    </source>
</evidence>
<dbReference type="GO" id="GO:0050661">
    <property type="term" value="F:NADP binding"/>
    <property type="evidence" value="ECO:0007669"/>
    <property type="project" value="InterPro"/>
</dbReference>
<keyword evidence="4" id="KW-0521">NADP</keyword>
<dbReference type="InterPro" id="IPR044152">
    <property type="entry name" value="YqjM-like"/>
</dbReference>
<keyword evidence="8" id="KW-1185">Reference proteome</keyword>
<evidence type="ECO:0000256" key="5">
    <source>
        <dbReference type="ARBA" id="ARBA00023002"/>
    </source>
</evidence>
<proteinExistence type="predicted"/>
<sequence>MSSQLFTPLTIKDISFKNRIVVSPMCQYSSVDGFANDWHLVHLGSRAVGGAGLLIAEATAVSPEGRISPQDLGIWKDEHIEKLKQITDFIAAQGAVAGIQLGHAGRKASTFPAWKGRGQVPADQGGWKTVGASAVPFHETEDAPQELDQEGIRKVIADFAAAAERSLKAGFKVIEIHAAHGYLIHQFFSPLSNKRSDAYGGSFENRIRILLEVIESIQQVWPAELPLFVRISATDWAENGWDEKQSVELSKILKNKGVDLIDVSTGGLVPAVKIPVGPSYQVPFSAKIKKEADIMTGAVGMITETQQAEDILQNHEADLVVMARELLRDPYFPLHAAHQLGEDIVWPVQYDRAKPALK</sequence>
<dbReference type="PANTHER" id="PTHR43303:SF4">
    <property type="entry name" value="NADPH DEHYDROGENASE C23G7.10C-RELATED"/>
    <property type="match status" value="1"/>
</dbReference>
<dbReference type="GO" id="GO:0003959">
    <property type="term" value="F:NADPH dehydrogenase activity"/>
    <property type="evidence" value="ECO:0007669"/>
    <property type="project" value="UniProtKB-EC"/>
</dbReference>
<comment type="cofactor">
    <cofactor evidence="1">
        <name>FMN</name>
        <dbReference type="ChEBI" id="CHEBI:58210"/>
    </cofactor>
</comment>
<evidence type="ECO:0000259" key="6">
    <source>
        <dbReference type="Pfam" id="PF00724"/>
    </source>
</evidence>
<dbReference type="NCBIfam" id="NF010047">
    <property type="entry name" value="PRK13523.1"/>
    <property type="match status" value="1"/>
</dbReference>
<dbReference type="InterPro" id="IPR001155">
    <property type="entry name" value="OxRdtase_FMN_N"/>
</dbReference>
<dbReference type="RefSeq" id="WP_139014518.1">
    <property type="nucleotide sequence ID" value="NZ_VBSN01000071.1"/>
</dbReference>
<dbReference type="EMBL" id="VBSN01000071">
    <property type="protein sequence ID" value="KAA6432788.1"/>
    <property type="molecule type" value="Genomic_DNA"/>
</dbReference>
<reference evidence="7 8" key="1">
    <citation type="submission" date="2019-05" db="EMBL/GenBank/DDBJ databases">
        <authorList>
            <person name="Qu J.-H."/>
        </authorList>
    </citation>
    <scope>NUCLEOTIDE SEQUENCE [LARGE SCALE GENOMIC DNA]</scope>
    <source>
        <strain evidence="7 8">NS28</strain>
    </source>
</reference>
<protein>
    <submittedName>
        <fullName evidence="7">NADPH dehydrogenase NamA</fullName>
        <ecNumber evidence="7">1.6.99.1</ecNumber>
    </submittedName>
</protein>
<dbReference type="Gene3D" id="3.20.20.70">
    <property type="entry name" value="Aldolase class I"/>
    <property type="match status" value="1"/>
</dbReference>
<dbReference type="CDD" id="cd02932">
    <property type="entry name" value="OYE_YqiM_FMN"/>
    <property type="match status" value="1"/>
</dbReference>
<dbReference type="Pfam" id="PF00724">
    <property type="entry name" value="Oxidored_FMN"/>
    <property type="match status" value="1"/>
</dbReference>
<name>A0A5M8QCA5_9BACT</name>
<keyword evidence="5 7" id="KW-0560">Oxidoreductase</keyword>
<gene>
    <name evidence="7" type="primary">namA</name>
    <name evidence="7" type="ORF">FEM33_24065</name>
</gene>
<keyword evidence="3" id="KW-0288">FMN</keyword>
<organism evidence="7 8">
    <name type="scientific">Dyadobacter flavalbus</name>
    <dbReference type="NCBI Taxonomy" id="2579942"/>
    <lineage>
        <taxon>Bacteria</taxon>
        <taxon>Pseudomonadati</taxon>
        <taxon>Bacteroidota</taxon>
        <taxon>Cytophagia</taxon>
        <taxon>Cytophagales</taxon>
        <taxon>Spirosomataceae</taxon>
        <taxon>Dyadobacter</taxon>
    </lineage>
</organism>
<dbReference type="Proteomes" id="UP000323994">
    <property type="component" value="Unassembled WGS sequence"/>
</dbReference>
<feature type="domain" description="NADH:flavin oxidoreductase/NADH oxidase N-terminal" evidence="6">
    <location>
        <begin position="4"/>
        <end position="340"/>
    </location>
</feature>
<keyword evidence="2" id="KW-0285">Flavoprotein</keyword>
<evidence type="ECO:0000256" key="3">
    <source>
        <dbReference type="ARBA" id="ARBA00022643"/>
    </source>
</evidence>
<evidence type="ECO:0000313" key="8">
    <source>
        <dbReference type="Proteomes" id="UP000323994"/>
    </source>
</evidence>
<dbReference type="SUPFAM" id="SSF51395">
    <property type="entry name" value="FMN-linked oxidoreductases"/>
    <property type="match status" value="1"/>
</dbReference>
<dbReference type="AlphaFoldDB" id="A0A5M8QCA5"/>
<evidence type="ECO:0000256" key="2">
    <source>
        <dbReference type="ARBA" id="ARBA00022630"/>
    </source>
</evidence>
<dbReference type="GO" id="GO:0010181">
    <property type="term" value="F:FMN binding"/>
    <property type="evidence" value="ECO:0007669"/>
    <property type="project" value="InterPro"/>
</dbReference>
<dbReference type="PANTHER" id="PTHR43303">
    <property type="entry name" value="NADPH DEHYDROGENASE C23G7.10C-RELATED"/>
    <property type="match status" value="1"/>
</dbReference>
<dbReference type="OrthoDB" id="9772736at2"/>